<dbReference type="GO" id="GO:0016740">
    <property type="term" value="F:transferase activity"/>
    <property type="evidence" value="ECO:0007669"/>
    <property type="project" value="UniProtKB-KW"/>
</dbReference>
<evidence type="ECO:0000259" key="1">
    <source>
        <dbReference type="Pfam" id="PF13480"/>
    </source>
</evidence>
<evidence type="ECO:0000313" key="2">
    <source>
        <dbReference type="EMBL" id="MBA2891402.1"/>
    </source>
</evidence>
<proteinExistence type="predicted"/>
<dbReference type="AlphaFoldDB" id="A0A7W0CHQ1"/>
<sequence>MSTDTHLSQRPAAPGRHSWRTVLITDGSQLQALKPEWDALYLRCPMATPFQSHSWVSSWWRHYGGHEQLFVLLVTDDSTQGLRGVLALTRSNRWGCRVLRPVAAPLTDYTDILLDPLDPGALAQTAADALLRTRGWDAMDFPEVRPGSALESMLACWPRRHWTMDASACLSMPARPLTEQLACLSGRNASNLRRALRKVDGLGVHVSHVGAEQVPAAMEQLLELHARQWAGRAINQEHLRPRFHRHLTQAATELVAAGGAALTQFWVGERLVAADFRIIGRDFAGGYLYGADPWLRTTGIDTFAMILHHGLLHASEQGLTTLSLLRGAEPHKIKWGAEPVQNHRMIFGRTVRANGYVAAVKARLHAARTLKQHFPRLAGARAASSASPPSPH</sequence>
<gene>
    <name evidence="2" type="ORF">HNR30_002743</name>
</gene>
<evidence type="ECO:0000313" key="3">
    <source>
        <dbReference type="Proteomes" id="UP000530928"/>
    </source>
</evidence>
<organism evidence="2 3">
    <name type="scientific">Nonomuraea soli</name>
    <dbReference type="NCBI Taxonomy" id="1032476"/>
    <lineage>
        <taxon>Bacteria</taxon>
        <taxon>Bacillati</taxon>
        <taxon>Actinomycetota</taxon>
        <taxon>Actinomycetes</taxon>
        <taxon>Streptosporangiales</taxon>
        <taxon>Streptosporangiaceae</taxon>
        <taxon>Nonomuraea</taxon>
    </lineage>
</organism>
<dbReference type="Proteomes" id="UP000530928">
    <property type="component" value="Unassembled WGS sequence"/>
</dbReference>
<dbReference type="EMBL" id="JACDUR010000003">
    <property type="protein sequence ID" value="MBA2891402.1"/>
    <property type="molecule type" value="Genomic_DNA"/>
</dbReference>
<keyword evidence="2" id="KW-0808">Transferase</keyword>
<name>A0A7W0CHQ1_9ACTN</name>
<keyword evidence="3" id="KW-1185">Reference proteome</keyword>
<dbReference type="InterPro" id="IPR016181">
    <property type="entry name" value="Acyl_CoA_acyltransferase"/>
</dbReference>
<accession>A0A7W0CHQ1</accession>
<dbReference type="SUPFAM" id="SSF55729">
    <property type="entry name" value="Acyl-CoA N-acyltransferases (Nat)"/>
    <property type="match status" value="1"/>
</dbReference>
<dbReference type="RefSeq" id="WP_181610204.1">
    <property type="nucleotide sequence ID" value="NZ_BAABAM010000002.1"/>
</dbReference>
<dbReference type="Pfam" id="PF13480">
    <property type="entry name" value="Acetyltransf_6"/>
    <property type="match status" value="1"/>
</dbReference>
<reference evidence="2 3" key="1">
    <citation type="submission" date="2020-07" db="EMBL/GenBank/DDBJ databases">
        <title>Genomic Encyclopedia of Type Strains, Phase IV (KMG-IV): sequencing the most valuable type-strain genomes for metagenomic binning, comparative biology and taxonomic classification.</title>
        <authorList>
            <person name="Goeker M."/>
        </authorList>
    </citation>
    <scope>NUCLEOTIDE SEQUENCE [LARGE SCALE GENOMIC DNA]</scope>
    <source>
        <strain evidence="2 3">DSM 45533</strain>
    </source>
</reference>
<comment type="caution">
    <text evidence="2">The sequence shown here is derived from an EMBL/GenBank/DDBJ whole genome shotgun (WGS) entry which is preliminary data.</text>
</comment>
<dbReference type="InterPro" id="IPR038740">
    <property type="entry name" value="BioF2-like_GNAT_dom"/>
</dbReference>
<feature type="domain" description="BioF2-like acetyltransferase" evidence="1">
    <location>
        <begin position="189"/>
        <end position="332"/>
    </location>
</feature>
<protein>
    <submittedName>
        <fullName evidence="2">CelD/BcsL family acetyltransferase involved in cellulose biosynthesis</fullName>
    </submittedName>
</protein>